<dbReference type="OrthoDB" id="1936608at2759"/>
<dbReference type="EMBL" id="BSYR01000024">
    <property type="protein sequence ID" value="GMI90448.1"/>
    <property type="molecule type" value="Genomic_DNA"/>
</dbReference>
<evidence type="ECO:0000313" key="3">
    <source>
        <dbReference type="Proteomes" id="UP001165190"/>
    </source>
</evidence>
<sequence>MGFAIDWIDCVFRCLSTVTYTVVLNGILGERFLPSRGLRQGDPLDPFLFLVCSKGLSSFLRQGSVGNRVHGFRINRYALEITHLLFADDSLIFGEATTRGASNLKQLLQEYSECSGQLINYDKSRLFFSSNVHDDNHADVKHVLNVDHTSCLDKYFGLPSIVGQNKREAFQHLLERVHSRVSNWCAHPLSQGGKEVFIKFVLQAIPVYAMSVFLLPNTLCRDLERVLAKF</sequence>
<dbReference type="Pfam" id="PF00078">
    <property type="entry name" value="RVT_1"/>
    <property type="match status" value="1"/>
</dbReference>
<reference evidence="2" key="1">
    <citation type="submission" date="2023-05" db="EMBL/GenBank/DDBJ databases">
        <title>Genome and transcriptome analyses reveal genes involved in the formation of fine ridges on petal epidermal cells in Hibiscus trionum.</title>
        <authorList>
            <person name="Koshimizu S."/>
            <person name="Masuda S."/>
            <person name="Ishii T."/>
            <person name="Shirasu K."/>
            <person name="Hoshino A."/>
            <person name="Arita M."/>
        </authorList>
    </citation>
    <scope>NUCLEOTIDE SEQUENCE</scope>
    <source>
        <strain evidence="2">Hamamatsu line</strain>
    </source>
</reference>
<dbReference type="PANTHER" id="PTHR33116">
    <property type="entry name" value="REVERSE TRANSCRIPTASE ZINC-BINDING DOMAIN-CONTAINING PROTEIN-RELATED-RELATED"/>
    <property type="match status" value="1"/>
</dbReference>
<dbReference type="AlphaFoldDB" id="A0A9W7I7M5"/>
<dbReference type="Proteomes" id="UP001165190">
    <property type="component" value="Unassembled WGS sequence"/>
</dbReference>
<gene>
    <name evidence="2" type="ORF">HRI_002714100</name>
</gene>
<accession>A0A9W7I7M5</accession>
<feature type="domain" description="Reverse transcriptase" evidence="1">
    <location>
        <begin position="15"/>
        <end position="128"/>
    </location>
</feature>
<dbReference type="PANTHER" id="PTHR33116:SF86">
    <property type="entry name" value="REVERSE TRANSCRIPTASE DOMAIN-CONTAINING PROTEIN"/>
    <property type="match status" value="1"/>
</dbReference>
<organism evidence="2 3">
    <name type="scientific">Hibiscus trionum</name>
    <name type="common">Flower of an hour</name>
    <dbReference type="NCBI Taxonomy" id="183268"/>
    <lineage>
        <taxon>Eukaryota</taxon>
        <taxon>Viridiplantae</taxon>
        <taxon>Streptophyta</taxon>
        <taxon>Embryophyta</taxon>
        <taxon>Tracheophyta</taxon>
        <taxon>Spermatophyta</taxon>
        <taxon>Magnoliopsida</taxon>
        <taxon>eudicotyledons</taxon>
        <taxon>Gunneridae</taxon>
        <taxon>Pentapetalae</taxon>
        <taxon>rosids</taxon>
        <taxon>malvids</taxon>
        <taxon>Malvales</taxon>
        <taxon>Malvaceae</taxon>
        <taxon>Malvoideae</taxon>
        <taxon>Hibiscus</taxon>
    </lineage>
</organism>
<proteinExistence type="predicted"/>
<keyword evidence="3" id="KW-1185">Reference proteome</keyword>
<evidence type="ECO:0000259" key="1">
    <source>
        <dbReference type="Pfam" id="PF00078"/>
    </source>
</evidence>
<dbReference type="InterPro" id="IPR000477">
    <property type="entry name" value="RT_dom"/>
</dbReference>
<name>A0A9W7I7M5_HIBTR</name>
<evidence type="ECO:0000313" key="2">
    <source>
        <dbReference type="EMBL" id="GMI90448.1"/>
    </source>
</evidence>
<comment type="caution">
    <text evidence="2">The sequence shown here is derived from an EMBL/GenBank/DDBJ whole genome shotgun (WGS) entry which is preliminary data.</text>
</comment>
<protein>
    <recommendedName>
        <fullName evidence="1">Reverse transcriptase domain-containing protein</fullName>
    </recommendedName>
</protein>